<dbReference type="AlphaFoldDB" id="A0A2P2PS95"/>
<organism evidence="1">
    <name type="scientific">Rhizophora mucronata</name>
    <name type="common">Asiatic mangrove</name>
    <dbReference type="NCBI Taxonomy" id="61149"/>
    <lineage>
        <taxon>Eukaryota</taxon>
        <taxon>Viridiplantae</taxon>
        <taxon>Streptophyta</taxon>
        <taxon>Embryophyta</taxon>
        <taxon>Tracheophyta</taxon>
        <taxon>Spermatophyta</taxon>
        <taxon>Magnoliopsida</taxon>
        <taxon>eudicotyledons</taxon>
        <taxon>Gunneridae</taxon>
        <taxon>Pentapetalae</taxon>
        <taxon>rosids</taxon>
        <taxon>fabids</taxon>
        <taxon>Malpighiales</taxon>
        <taxon>Rhizophoraceae</taxon>
        <taxon>Rhizophora</taxon>
    </lineage>
</organism>
<sequence length="21" mass="2434">MPVLAPIPTHRKQVHSLTFNF</sequence>
<proteinExistence type="predicted"/>
<evidence type="ECO:0000313" key="1">
    <source>
        <dbReference type="EMBL" id="MBX57617.1"/>
    </source>
</evidence>
<accession>A0A2P2PS95</accession>
<reference evidence="1" key="1">
    <citation type="submission" date="2018-02" db="EMBL/GenBank/DDBJ databases">
        <title>Rhizophora mucronata_Transcriptome.</title>
        <authorList>
            <person name="Meera S.P."/>
            <person name="Sreeshan A."/>
            <person name="Augustine A."/>
        </authorList>
    </citation>
    <scope>NUCLEOTIDE SEQUENCE</scope>
    <source>
        <tissue evidence="1">Leaf</tissue>
    </source>
</reference>
<name>A0A2P2PS95_RHIMU</name>
<protein>
    <submittedName>
        <fullName evidence="1">Uncharacterized protein</fullName>
    </submittedName>
</protein>
<dbReference type="EMBL" id="GGEC01077133">
    <property type="protein sequence ID" value="MBX57617.1"/>
    <property type="molecule type" value="Transcribed_RNA"/>
</dbReference>